<dbReference type="RefSeq" id="WP_380205708.1">
    <property type="nucleotide sequence ID" value="NZ_JBHTEK010000001.1"/>
</dbReference>
<evidence type="ECO:0000256" key="1">
    <source>
        <dbReference type="SAM" id="Phobius"/>
    </source>
</evidence>
<keyword evidence="3" id="KW-1185">Reference proteome</keyword>
<feature type="transmembrane region" description="Helical" evidence="1">
    <location>
        <begin position="72"/>
        <end position="89"/>
    </location>
</feature>
<proteinExistence type="predicted"/>
<protein>
    <submittedName>
        <fullName evidence="2">Uncharacterized protein</fullName>
    </submittedName>
</protein>
<reference evidence="3" key="1">
    <citation type="journal article" date="2019" name="Int. J. Syst. Evol. Microbiol.">
        <title>The Global Catalogue of Microorganisms (GCM) 10K type strain sequencing project: providing services to taxonomists for standard genome sequencing and annotation.</title>
        <authorList>
            <consortium name="The Broad Institute Genomics Platform"/>
            <consortium name="The Broad Institute Genome Sequencing Center for Infectious Disease"/>
            <person name="Wu L."/>
            <person name="Ma J."/>
        </authorList>
    </citation>
    <scope>NUCLEOTIDE SEQUENCE [LARGE SCALE GENOMIC DNA]</scope>
    <source>
        <strain evidence="3">JCM 19635</strain>
    </source>
</reference>
<name>A0ABW2UD42_9BACT</name>
<dbReference type="Proteomes" id="UP001596513">
    <property type="component" value="Unassembled WGS sequence"/>
</dbReference>
<sequence length="90" mass="9654">MPTLPAMVDVAAAARRPLRALRRAARPPGQKSADAREKLANQKTPSVILMEINAEDGPVLRFFKTIVRGGQLAFAAIMTFILWLVAAAAG</sequence>
<comment type="caution">
    <text evidence="2">The sequence shown here is derived from an EMBL/GenBank/DDBJ whole genome shotgun (WGS) entry which is preliminary data.</text>
</comment>
<keyword evidence="1" id="KW-1133">Transmembrane helix</keyword>
<organism evidence="2 3">
    <name type="scientific">Hymenobacter humi</name>
    <dbReference type="NCBI Taxonomy" id="1411620"/>
    <lineage>
        <taxon>Bacteria</taxon>
        <taxon>Pseudomonadati</taxon>
        <taxon>Bacteroidota</taxon>
        <taxon>Cytophagia</taxon>
        <taxon>Cytophagales</taxon>
        <taxon>Hymenobacteraceae</taxon>
        <taxon>Hymenobacter</taxon>
    </lineage>
</organism>
<keyword evidence="1" id="KW-0472">Membrane</keyword>
<accession>A0ABW2UD42</accession>
<evidence type="ECO:0000313" key="3">
    <source>
        <dbReference type="Proteomes" id="UP001596513"/>
    </source>
</evidence>
<gene>
    <name evidence="2" type="ORF">ACFQT0_24925</name>
</gene>
<dbReference type="EMBL" id="JBHTEK010000001">
    <property type="protein sequence ID" value="MFC7670248.1"/>
    <property type="molecule type" value="Genomic_DNA"/>
</dbReference>
<keyword evidence="1" id="KW-0812">Transmembrane</keyword>
<evidence type="ECO:0000313" key="2">
    <source>
        <dbReference type="EMBL" id="MFC7670248.1"/>
    </source>
</evidence>